<accession>A0A7J9D1B7</accession>
<feature type="coiled-coil region" evidence="1">
    <location>
        <begin position="44"/>
        <end position="106"/>
    </location>
</feature>
<proteinExistence type="predicted"/>
<keyword evidence="3" id="KW-1185">Reference proteome</keyword>
<gene>
    <name evidence="2" type="ORF">Gogos_022199</name>
</gene>
<protein>
    <submittedName>
        <fullName evidence="2">Uncharacterized protein</fullName>
    </submittedName>
</protein>
<dbReference type="EMBL" id="JABEZY010262297">
    <property type="protein sequence ID" value="MBA0754543.1"/>
    <property type="molecule type" value="Genomic_DNA"/>
</dbReference>
<dbReference type="AlphaFoldDB" id="A0A7J9D1B7"/>
<dbReference type="PANTHER" id="PTHR48200:SF1">
    <property type="entry name" value="AMINOTRANSFERASE-LIKE PLANT MOBILE DOMAIN-CONTAINING PROTEIN"/>
    <property type="match status" value="1"/>
</dbReference>
<dbReference type="OrthoDB" id="995349at2759"/>
<comment type="caution">
    <text evidence="2">The sequence shown here is derived from an EMBL/GenBank/DDBJ whole genome shotgun (WGS) entry which is preliminary data.</text>
</comment>
<reference evidence="2 3" key="1">
    <citation type="journal article" date="2019" name="Genome Biol. Evol.">
        <title>Insights into the evolution of the New World diploid cottons (Gossypium, subgenus Houzingenia) based on genome sequencing.</title>
        <authorList>
            <person name="Grover C.E."/>
            <person name="Arick M.A. 2nd"/>
            <person name="Thrash A."/>
            <person name="Conover J.L."/>
            <person name="Sanders W.S."/>
            <person name="Peterson D.G."/>
            <person name="Frelichowski J.E."/>
            <person name="Scheffler J.A."/>
            <person name="Scheffler B.E."/>
            <person name="Wendel J.F."/>
        </authorList>
    </citation>
    <scope>NUCLEOTIDE SEQUENCE [LARGE SCALE GENOMIC DNA]</scope>
    <source>
        <strain evidence="2">5</strain>
        <tissue evidence="2">Leaf</tissue>
    </source>
</reference>
<dbReference type="PANTHER" id="PTHR48200">
    <property type="entry name" value="PROTEIN, PUTATIVE-RELATED"/>
    <property type="match status" value="1"/>
</dbReference>
<sequence>MITPEYIEWLGRRINDNIPGLSQEDSQPIEKHLQVVPSELEIIMQDFERINSKFEKKIEQMEEEKMNLRLDIDVQKLETKKLRKMKNKAKEDLDSLKTDYKKNQVRNRDYIMEEAVVQIRGVADHLQTLAVQADTLSVKYELESDRGQELA</sequence>
<evidence type="ECO:0000313" key="2">
    <source>
        <dbReference type="EMBL" id="MBA0754543.1"/>
    </source>
</evidence>
<dbReference type="Proteomes" id="UP000593579">
    <property type="component" value="Unassembled WGS sequence"/>
</dbReference>
<name>A0A7J9D1B7_GOSGO</name>
<keyword evidence="1" id="KW-0175">Coiled coil</keyword>
<organism evidence="2 3">
    <name type="scientific">Gossypium gossypioides</name>
    <name type="common">Mexican cotton</name>
    <name type="synonym">Selera gossypioides</name>
    <dbReference type="NCBI Taxonomy" id="34282"/>
    <lineage>
        <taxon>Eukaryota</taxon>
        <taxon>Viridiplantae</taxon>
        <taxon>Streptophyta</taxon>
        <taxon>Embryophyta</taxon>
        <taxon>Tracheophyta</taxon>
        <taxon>Spermatophyta</taxon>
        <taxon>Magnoliopsida</taxon>
        <taxon>eudicotyledons</taxon>
        <taxon>Gunneridae</taxon>
        <taxon>Pentapetalae</taxon>
        <taxon>rosids</taxon>
        <taxon>malvids</taxon>
        <taxon>Malvales</taxon>
        <taxon>Malvaceae</taxon>
        <taxon>Malvoideae</taxon>
        <taxon>Gossypium</taxon>
    </lineage>
</organism>
<evidence type="ECO:0000313" key="3">
    <source>
        <dbReference type="Proteomes" id="UP000593579"/>
    </source>
</evidence>
<evidence type="ECO:0000256" key="1">
    <source>
        <dbReference type="SAM" id="Coils"/>
    </source>
</evidence>